<dbReference type="GeneID" id="100892516"/>
<dbReference type="EnsemblMetazoa" id="XM_011682318">
    <property type="protein sequence ID" value="XP_011680620"/>
    <property type="gene ID" value="LOC100892516"/>
</dbReference>
<feature type="compositionally biased region" description="Low complexity" evidence="1">
    <location>
        <begin position="135"/>
        <end position="146"/>
    </location>
</feature>
<protein>
    <submittedName>
        <fullName evidence="2">Uncharacterized protein</fullName>
    </submittedName>
</protein>
<feature type="compositionally biased region" description="Gly residues" evidence="1">
    <location>
        <begin position="173"/>
        <end position="182"/>
    </location>
</feature>
<dbReference type="OrthoDB" id="6154260at2759"/>
<sequence>MRKDELSLRRMREPANSQQGGVKRFSYNGPKSSKDNSPGPTDEWFNGLPTKSKSEQSFHGSNTELDDVWSIRKNVSASQNLPAKQATTASNNPQATGYYSRHGQYNNKSSKLNEDTSALTGADGSGFGKSGGYSYGQSRSSYSYGAGAAGVGPGQNTSPRFTTGPSNTTQGSGRSGGIGPPLGSGNRSPTRSNTSRSLESQYSRGRGSDKWSSF</sequence>
<feature type="region of interest" description="Disordered" evidence="1">
    <location>
        <begin position="77"/>
        <end position="214"/>
    </location>
</feature>
<evidence type="ECO:0000256" key="1">
    <source>
        <dbReference type="SAM" id="MobiDB-lite"/>
    </source>
</evidence>
<dbReference type="AlphaFoldDB" id="A0A7M7HPW3"/>
<feature type="compositionally biased region" description="Polar residues" evidence="1">
    <location>
        <begin position="155"/>
        <end position="172"/>
    </location>
</feature>
<evidence type="ECO:0000313" key="2">
    <source>
        <dbReference type="EnsemblMetazoa" id="XP_011680620"/>
    </source>
</evidence>
<keyword evidence="3" id="KW-1185">Reference proteome</keyword>
<dbReference type="KEGG" id="spu:100892516"/>
<accession>A0A7M7HPW3</accession>
<reference evidence="3" key="1">
    <citation type="submission" date="2015-02" db="EMBL/GenBank/DDBJ databases">
        <title>Genome sequencing for Strongylocentrotus purpuratus.</title>
        <authorList>
            <person name="Murali S."/>
            <person name="Liu Y."/>
            <person name="Vee V."/>
            <person name="English A."/>
            <person name="Wang M."/>
            <person name="Skinner E."/>
            <person name="Han Y."/>
            <person name="Muzny D.M."/>
            <person name="Worley K.C."/>
            <person name="Gibbs R.A."/>
        </authorList>
    </citation>
    <scope>NUCLEOTIDE SEQUENCE</scope>
</reference>
<evidence type="ECO:0000313" key="3">
    <source>
        <dbReference type="Proteomes" id="UP000007110"/>
    </source>
</evidence>
<reference evidence="2" key="2">
    <citation type="submission" date="2021-01" db="UniProtKB">
        <authorList>
            <consortium name="EnsemblMetazoa"/>
        </authorList>
    </citation>
    <scope>IDENTIFICATION</scope>
</reference>
<name>A0A7M7HPW3_STRPU</name>
<dbReference type="InParanoid" id="A0A7M7HPW3"/>
<organism evidence="2 3">
    <name type="scientific">Strongylocentrotus purpuratus</name>
    <name type="common">Purple sea urchin</name>
    <dbReference type="NCBI Taxonomy" id="7668"/>
    <lineage>
        <taxon>Eukaryota</taxon>
        <taxon>Metazoa</taxon>
        <taxon>Echinodermata</taxon>
        <taxon>Eleutherozoa</taxon>
        <taxon>Echinozoa</taxon>
        <taxon>Echinoidea</taxon>
        <taxon>Euechinoidea</taxon>
        <taxon>Echinacea</taxon>
        <taxon>Camarodonta</taxon>
        <taxon>Echinidea</taxon>
        <taxon>Strongylocentrotidae</taxon>
        <taxon>Strongylocentrotus</taxon>
    </lineage>
</organism>
<feature type="compositionally biased region" description="Gly residues" evidence="1">
    <location>
        <begin position="123"/>
        <end position="134"/>
    </location>
</feature>
<feature type="compositionally biased region" description="Polar residues" evidence="1">
    <location>
        <begin position="29"/>
        <end position="39"/>
    </location>
</feature>
<proteinExistence type="predicted"/>
<dbReference type="RefSeq" id="XP_011680620.2">
    <property type="nucleotide sequence ID" value="XM_011682318.2"/>
</dbReference>
<feature type="compositionally biased region" description="Low complexity" evidence="1">
    <location>
        <begin position="184"/>
        <end position="197"/>
    </location>
</feature>
<dbReference type="OMA" id="NTRNDEW"/>
<feature type="compositionally biased region" description="Polar residues" evidence="1">
    <location>
        <begin position="49"/>
        <end position="62"/>
    </location>
</feature>
<feature type="region of interest" description="Disordered" evidence="1">
    <location>
        <begin position="1"/>
        <end position="62"/>
    </location>
</feature>
<feature type="compositionally biased region" description="Basic and acidic residues" evidence="1">
    <location>
        <begin position="1"/>
        <end position="13"/>
    </location>
</feature>
<feature type="compositionally biased region" description="Polar residues" evidence="1">
    <location>
        <begin position="77"/>
        <end position="119"/>
    </location>
</feature>
<dbReference type="Proteomes" id="UP000007110">
    <property type="component" value="Unassembled WGS sequence"/>
</dbReference>